<dbReference type="InterPro" id="IPR036388">
    <property type="entry name" value="WH-like_DNA-bd_sf"/>
</dbReference>
<evidence type="ECO:0000256" key="1">
    <source>
        <dbReference type="ARBA" id="ARBA00022491"/>
    </source>
</evidence>
<proteinExistence type="predicted"/>
<dbReference type="PRINTS" id="PR00037">
    <property type="entry name" value="HTHLACR"/>
</dbReference>
<sequence length="256" mass="28513">MIIFNQRQQEILTLVQRDGHVTVEKLASHFDVTHQTIRRDITMLANNRQLQRLHGGASVLSSVENTAYKLRQVLLHAEKERIARLAAQHIPHHASLFINLGTTTEEVAKALHAHRGLRVVTNNLNVAATMCHYEDCEVIVAGGIMRPRDMGIIGESTIEFIRKFKVDYGIIGISSIETDGMMRDYDMREVRTSEAIISQSRNVFLVADHSKFGRPAMVELGHLSRVTALFTDAPVTAEMADMIAAAKIALHIASAN</sequence>
<dbReference type="InterPro" id="IPR001034">
    <property type="entry name" value="DeoR_HTH"/>
</dbReference>
<dbReference type="PROSITE" id="PS00894">
    <property type="entry name" value="HTH_DEOR_1"/>
    <property type="match status" value="1"/>
</dbReference>
<comment type="caution">
    <text evidence="6">The sequence shown here is derived from an EMBL/GenBank/DDBJ whole genome shotgun (WGS) entry which is preliminary data.</text>
</comment>
<dbReference type="Pfam" id="PF08220">
    <property type="entry name" value="HTH_DeoR"/>
    <property type="match status" value="1"/>
</dbReference>
<evidence type="ECO:0000256" key="4">
    <source>
        <dbReference type="ARBA" id="ARBA00023163"/>
    </source>
</evidence>
<dbReference type="SUPFAM" id="SSF100950">
    <property type="entry name" value="NagB/RpiA/CoA transferase-like"/>
    <property type="match status" value="1"/>
</dbReference>
<evidence type="ECO:0000313" key="6">
    <source>
        <dbReference type="EMBL" id="GAA4017034.1"/>
    </source>
</evidence>
<evidence type="ECO:0000256" key="3">
    <source>
        <dbReference type="ARBA" id="ARBA00023125"/>
    </source>
</evidence>
<evidence type="ECO:0000259" key="5">
    <source>
        <dbReference type="PROSITE" id="PS51000"/>
    </source>
</evidence>
<gene>
    <name evidence="6" type="ORF">GCM10022212_10500</name>
</gene>
<accession>A0ABP7SV98</accession>
<evidence type="ECO:0000313" key="7">
    <source>
        <dbReference type="Proteomes" id="UP001501353"/>
    </source>
</evidence>
<dbReference type="GO" id="GO:0003677">
    <property type="term" value="F:DNA binding"/>
    <property type="evidence" value="ECO:0007669"/>
    <property type="project" value="UniProtKB-KW"/>
</dbReference>
<feature type="domain" description="HTH deoR-type" evidence="5">
    <location>
        <begin position="4"/>
        <end position="59"/>
    </location>
</feature>
<reference evidence="7" key="1">
    <citation type="journal article" date="2019" name="Int. J. Syst. Evol. Microbiol.">
        <title>The Global Catalogue of Microorganisms (GCM) 10K type strain sequencing project: providing services to taxonomists for standard genome sequencing and annotation.</title>
        <authorList>
            <consortium name="The Broad Institute Genomics Platform"/>
            <consortium name="The Broad Institute Genome Sequencing Center for Infectious Disease"/>
            <person name="Wu L."/>
            <person name="Ma J."/>
        </authorList>
    </citation>
    <scope>NUCLEOTIDE SEQUENCE [LARGE SCALE GENOMIC DNA]</scope>
    <source>
        <strain evidence="7">JCM 16673</strain>
    </source>
</reference>
<dbReference type="Gene3D" id="1.10.10.10">
    <property type="entry name" value="Winged helix-like DNA-binding domain superfamily/Winged helix DNA-binding domain"/>
    <property type="match status" value="1"/>
</dbReference>
<dbReference type="InterPro" id="IPR050313">
    <property type="entry name" value="Carb_Metab_HTH_regulators"/>
</dbReference>
<dbReference type="PROSITE" id="PS51000">
    <property type="entry name" value="HTH_DEOR_2"/>
    <property type="match status" value="1"/>
</dbReference>
<dbReference type="SUPFAM" id="SSF46785">
    <property type="entry name" value="Winged helix' DNA-binding domain"/>
    <property type="match status" value="1"/>
</dbReference>
<keyword evidence="1" id="KW-0678">Repressor</keyword>
<dbReference type="Proteomes" id="UP001501353">
    <property type="component" value="Unassembled WGS sequence"/>
</dbReference>
<keyword evidence="4" id="KW-0804">Transcription</keyword>
<dbReference type="SMART" id="SM00420">
    <property type="entry name" value="HTH_DEOR"/>
    <property type="match status" value="1"/>
</dbReference>
<name>A0ABP7SV98_9BURK</name>
<dbReference type="PANTHER" id="PTHR30363:SF4">
    <property type="entry name" value="GLYCEROL-3-PHOSPHATE REGULON REPRESSOR"/>
    <property type="match status" value="1"/>
</dbReference>
<evidence type="ECO:0000256" key="2">
    <source>
        <dbReference type="ARBA" id="ARBA00023015"/>
    </source>
</evidence>
<dbReference type="InterPro" id="IPR037171">
    <property type="entry name" value="NagB/RpiA_transferase-like"/>
</dbReference>
<keyword evidence="2" id="KW-0805">Transcription regulation</keyword>
<dbReference type="EMBL" id="BAAAZE010000005">
    <property type="protein sequence ID" value="GAA4017034.1"/>
    <property type="molecule type" value="Genomic_DNA"/>
</dbReference>
<protein>
    <submittedName>
        <fullName evidence="6">DeoR/GlpR family DNA-binding transcription regulator</fullName>
    </submittedName>
</protein>
<dbReference type="InterPro" id="IPR014036">
    <property type="entry name" value="DeoR-like_C"/>
</dbReference>
<dbReference type="RefSeq" id="WP_344762192.1">
    <property type="nucleotide sequence ID" value="NZ_BAAAZE010000005.1"/>
</dbReference>
<dbReference type="PANTHER" id="PTHR30363">
    <property type="entry name" value="HTH-TYPE TRANSCRIPTIONAL REGULATOR SRLR-RELATED"/>
    <property type="match status" value="1"/>
</dbReference>
<organism evidence="6 7">
    <name type="scientific">Actimicrobium antarcticum</name>
    <dbReference type="NCBI Taxonomy" id="1051899"/>
    <lineage>
        <taxon>Bacteria</taxon>
        <taxon>Pseudomonadati</taxon>
        <taxon>Pseudomonadota</taxon>
        <taxon>Betaproteobacteria</taxon>
        <taxon>Burkholderiales</taxon>
        <taxon>Oxalobacteraceae</taxon>
        <taxon>Actimicrobium</taxon>
    </lineage>
</organism>
<dbReference type="Gene3D" id="3.30.750.70">
    <property type="entry name" value="4-hydroxybutyrate coenzyme like domains"/>
    <property type="match status" value="1"/>
</dbReference>
<dbReference type="InterPro" id="IPR018356">
    <property type="entry name" value="Tscrpt_reg_HTH_DeoR_CS"/>
</dbReference>
<dbReference type="InterPro" id="IPR036390">
    <property type="entry name" value="WH_DNA-bd_sf"/>
</dbReference>
<dbReference type="SMART" id="SM01134">
    <property type="entry name" value="DeoRC"/>
    <property type="match status" value="1"/>
</dbReference>
<dbReference type="Pfam" id="PF00455">
    <property type="entry name" value="DeoRC"/>
    <property type="match status" value="1"/>
</dbReference>
<keyword evidence="7" id="KW-1185">Reference proteome</keyword>
<keyword evidence="3 6" id="KW-0238">DNA-binding</keyword>